<evidence type="ECO:0000256" key="1">
    <source>
        <dbReference type="SAM" id="MobiDB-lite"/>
    </source>
</evidence>
<evidence type="ECO:0000313" key="3">
    <source>
        <dbReference type="Proteomes" id="UP000518887"/>
    </source>
</evidence>
<dbReference type="RefSeq" id="WP_184661665.1">
    <property type="nucleotide sequence ID" value="NZ_CP031518.1"/>
</dbReference>
<dbReference type="Proteomes" id="UP000518887">
    <property type="component" value="Unassembled WGS sequence"/>
</dbReference>
<feature type="region of interest" description="Disordered" evidence="1">
    <location>
        <begin position="1"/>
        <end position="22"/>
    </location>
</feature>
<reference evidence="2 3" key="1">
    <citation type="submission" date="2020-08" db="EMBL/GenBank/DDBJ databases">
        <title>Genomic Encyclopedia of Type Strains, Phase IV (KMG-IV): sequencing the most valuable type-strain genomes for metagenomic binning, comparative biology and taxonomic classification.</title>
        <authorList>
            <person name="Goeker M."/>
        </authorList>
    </citation>
    <scope>NUCLEOTIDE SEQUENCE [LARGE SCALE GENOMIC DNA]</scope>
    <source>
        <strain evidence="2 3">DSM 103462</strain>
    </source>
</reference>
<evidence type="ECO:0000313" key="2">
    <source>
        <dbReference type="EMBL" id="MBB5227435.1"/>
    </source>
</evidence>
<dbReference type="AlphaFoldDB" id="A0A7W8LNH0"/>
<protein>
    <submittedName>
        <fullName evidence="2">Uncharacterized protein</fullName>
    </submittedName>
</protein>
<organism evidence="2 3">
    <name type="scientific">Treponema ruminis</name>
    <dbReference type="NCBI Taxonomy" id="744515"/>
    <lineage>
        <taxon>Bacteria</taxon>
        <taxon>Pseudomonadati</taxon>
        <taxon>Spirochaetota</taxon>
        <taxon>Spirochaetia</taxon>
        <taxon>Spirochaetales</taxon>
        <taxon>Treponemataceae</taxon>
        <taxon>Treponema</taxon>
    </lineage>
</organism>
<accession>A0A7W8LNH0</accession>
<feature type="compositionally biased region" description="Polar residues" evidence="1">
    <location>
        <begin position="1"/>
        <end position="19"/>
    </location>
</feature>
<dbReference type="EMBL" id="JACHFQ010000011">
    <property type="protein sequence ID" value="MBB5227435.1"/>
    <property type="molecule type" value="Genomic_DNA"/>
</dbReference>
<proteinExistence type="predicted"/>
<keyword evidence="3" id="KW-1185">Reference proteome</keyword>
<sequence>MANKQNLKGTGEAVSSSETPGKKRVKIKNLICRPEGTFLAGSVYELNAKLADLLIKNGNAEESK</sequence>
<comment type="caution">
    <text evidence="2">The sequence shown here is derived from an EMBL/GenBank/DDBJ whole genome shotgun (WGS) entry which is preliminary data.</text>
</comment>
<name>A0A7W8LNH0_9SPIR</name>
<gene>
    <name evidence="2" type="ORF">HNP76_002835</name>
</gene>